<evidence type="ECO:0000313" key="2">
    <source>
        <dbReference type="EnsemblPlants" id="LPERR11G17610.2"/>
    </source>
</evidence>
<keyword evidence="3" id="KW-1185">Reference proteome</keyword>
<organism evidence="2 3">
    <name type="scientific">Leersia perrieri</name>
    <dbReference type="NCBI Taxonomy" id="77586"/>
    <lineage>
        <taxon>Eukaryota</taxon>
        <taxon>Viridiplantae</taxon>
        <taxon>Streptophyta</taxon>
        <taxon>Embryophyta</taxon>
        <taxon>Tracheophyta</taxon>
        <taxon>Spermatophyta</taxon>
        <taxon>Magnoliopsida</taxon>
        <taxon>Liliopsida</taxon>
        <taxon>Poales</taxon>
        <taxon>Poaceae</taxon>
        <taxon>BOP clade</taxon>
        <taxon>Oryzoideae</taxon>
        <taxon>Oryzeae</taxon>
        <taxon>Oryzinae</taxon>
        <taxon>Leersia</taxon>
    </lineage>
</organism>
<dbReference type="Proteomes" id="UP000032180">
    <property type="component" value="Chromosome 11"/>
</dbReference>
<sequence>MAAKFSPVVLGVLIFVAIAATVCSAASAGLTEFGPTYHVSTIATKPAGVQITPMEAIATQDPAVVCGRLIVSER</sequence>
<evidence type="ECO:0000313" key="3">
    <source>
        <dbReference type="Proteomes" id="UP000032180"/>
    </source>
</evidence>
<proteinExistence type="predicted"/>
<evidence type="ECO:0000256" key="1">
    <source>
        <dbReference type="SAM" id="SignalP"/>
    </source>
</evidence>
<reference evidence="2 3" key="1">
    <citation type="submission" date="2012-08" db="EMBL/GenBank/DDBJ databases">
        <title>Oryza genome evolution.</title>
        <authorList>
            <person name="Wing R.A."/>
        </authorList>
    </citation>
    <scope>NUCLEOTIDE SEQUENCE</scope>
</reference>
<keyword evidence="1" id="KW-0732">Signal</keyword>
<reference evidence="3" key="2">
    <citation type="submission" date="2013-12" db="EMBL/GenBank/DDBJ databases">
        <authorList>
            <person name="Yu Y."/>
            <person name="Lee S."/>
            <person name="de Baynast K."/>
            <person name="Wissotski M."/>
            <person name="Liu L."/>
            <person name="Talag J."/>
            <person name="Goicoechea J."/>
            <person name="Angelova A."/>
            <person name="Jetty R."/>
            <person name="Kudrna D."/>
            <person name="Golser W."/>
            <person name="Rivera L."/>
            <person name="Zhang J."/>
            <person name="Wing R."/>
        </authorList>
    </citation>
    <scope>NUCLEOTIDE SEQUENCE</scope>
</reference>
<feature type="chain" id="PRO_5002350328" evidence="1">
    <location>
        <begin position="26"/>
        <end position="74"/>
    </location>
</feature>
<dbReference type="AlphaFoldDB" id="A0A0D9XUP4"/>
<accession>A0A0D9XUP4</accession>
<dbReference type="Gramene" id="LPERR11G17610.2">
    <property type="protein sequence ID" value="LPERR11G17610.2"/>
    <property type="gene ID" value="LPERR11G17610"/>
</dbReference>
<dbReference type="EnsemblPlants" id="LPERR11G17610.2">
    <property type="protein sequence ID" value="LPERR11G17610.2"/>
    <property type="gene ID" value="LPERR11G17610"/>
</dbReference>
<protein>
    <submittedName>
        <fullName evidence="2">Uncharacterized protein</fullName>
    </submittedName>
</protein>
<reference evidence="2" key="3">
    <citation type="submission" date="2015-04" db="UniProtKB">
        <authorList>
            <consortium name="EnsemblPlants"/>
        </authorList>
    </citation>
    <scope>IDENTIFICATION</scope>
</reference>
<dbReference type="HOGENOM" id="CLU_2691313_0_0_1"/>
<feature type="signal peptide" evidence="1">
    <location>
        <begin position="1"/>
        <end position="25"/>
    </location>
</feature>
<name>A0A0D9XUP4_9ORYZ</name>